<proteinExistence type="inferred from homology"/>
<evidence type="ECO:0000256" key="1">
    <source>
        <dbReference type="ARBA" id="ARBA00004571"/>
    </source>
</evidence>
<accession>A0A7X5U7I3</accession>
<dbReference type="InterPro" id="IPR000531">
    <property type="entry name" value="Beta-barrel_TonB"/>
</dbReference>
<dbReference type="PANTHER" id="PTHR47234:SF2">
    <property type="entry name" value="TONB-DEPENDENT RECEPTOR"/>
    <property type="match status" value="1"/>
</dbReference>
<comment type="similarity">
    <text evidence="8 9">Belongs to the TonB-dependent receptor family.</text>
</comment>
<dbReference type="SUPFAM" id="SSF56935">
    <property type="entry name" value="Porins"/>
    <property type="match status" value="1"/>
</dbReference>
<dbReference type="AlphaFoldDB" id="A0A7X5U7I3"/>
<name>A0A7X5U7I3_9GAMM</name>
<feature type="signal peptide" evidence="11">
    <location>
        <begin position="1"/>
        <end position="24"/>
    </location>
</feature>
<dbReference type="EMBL" id="JAARLZ010000001">
    <property type="protein sequence ID" value="NII05249.1"/>
    <property type="molecule type" value="Genomic_DNA"/>
</dbReference>
<protein>
    <submittedName>
        <fullName evidence="14">TonB-dependent receptor</fullName>
    </submittedName>
</protein>
<feature type="compositionally biased region" description="Low complexity" evidence="10">
    <location>
        <begin position="619"/>
        <end position="634"/>
    </location>
</feature>
<feature type="domain" description="TonB-dependent receptor plug" evidence="13">
    <location>
        <begin position="58"/>
        <end position="174"/>
    </location>
</feature>
<evidence type="ECO:0000259" key="12">
    <source>
        <dbReference type="Pfam" id="PF00593"/>
    </source>
</evidence>
<evidence type="ECO:0000256" key="7">
    <source>
        <dbReference type="ARBA" id="ARBA00023237"/>
    </source>
</evidence>
<comment type="caution">
    <text evidence="14">The sequence shown here is derived from an EMBL/GenBank/DDBJ whole genome shotgun (WGS) entry which is preliminary data.</text>
</comment>
<dbReference type="InterPro" id="IPR037066">
    <property type="entry name" value="Plug_dom_sf"/>
</dbReference>
<evidence type="ECO:0000256" key="9">
    <source>
        <dbReference type="RuleBase" id="RU003357"/>
    </source>
</evidence>
<dbReference type="GO" id="GO:0009279">
    <property type="term" value="C:cell outer membrane"/>
    <property type="evidence" value="ECO:0007669"/>
    <property type="project" value="UniProtKB-SubCell"/>
</dbReference>
<evidence type="ECO:0000313" key="14">
    <source>
        <dbReference type="EMBL" id="NII05249.1"/>
    </source>
</evidence>
<dbReference type="InterPro" id="IPR012910">
    <property type="entry name" value="Plug_dom"/>
</dbReference>
<dbReference type="PROSITE" id="PS52016">
    <property type="entry name" value="TONB_DEPENDENT_REC_3"/>
    <property type="match status" value="1"/>
</dbReference>
<feature type="chain" id="PRO_5030948297" evidence="11">
    <location>
        <begin position="25"/>
        <end position="929"/>
    </location>
</feature>
<evidence type="ECO:0000256" key="2">
    <source>
        <dbReference type="ARBA" id="ARBA00022448"/>
    </source>
</evidence>
<keyword evidence="2 8" id="KW-0813">Transport</keyword>
<evidence type="ECO:0000259" key="13">
    <source>
        <dbReference type="Pfam" id="PF07715"/>
    </source>
</evidence>
<evidence type="ECO:0000256" key="4">
    <source>
        <dbReference type="ARBA" id="ARBA00022692"/>
    </source>
</evidence>
<keyword evidence="15" id="KW-1185">Reference proteome</keyword>
<evidence type="ECO:0000256" key="11">
    <source>
        <dbReference type="SAM" id="SignalP"/>
    </source>
</evidence>
<evidence type="ECO:0000256" key="10">
    <source>
        <dbReference type="SAM" id="MobiDB-lite"/>
    </source>
</evidence>
<keyword evidence="14" id="KW-0675">Receptor</keyword>
<keyword evidence="11" id="KW-0732">Signal</keyword>
<comment type="subcellular location">
    <subcellularLocation>
        <location evidence="1 8">Cell outer membrane</location>
        <topology evidence="1 8">Multi-pass membrane protein</topology>
    </subcellularLocation>
</comment>
<evidence type="ECO:0000313" key="15">
    <source>
        <dbReference type="Proteomes" id="UP000490980"/>
    </source>
</evidence>
<dbReference type="InterPro" id="IPR039426">
    <property type="entry name" value="TonB-dep_rcpt-like"/>
</dbReference>
<feature type="domain" description="TonB-dependent receptor-like beta-barrel" evidence="12">
    <location>
        <begin position="411"/>
        <end position="889"/>
    </location>
</feature>
<dbReference type="RefSeq" id="WP_166946213.1">
    <property type="nucleotide sequence ID" value="NZ_JAARLZ010000001.1"/>
</dbReference>
<organism evidence="14 15">
    <name type="scientific">Luteibacter anthropi</name>
    <dbReference type="NCBI Taxonomy" id="564369"/>
    <lineage>
        <taxon>Bacteria</taxon>
        <taxon>Pseudomonadati</taxon>
        <taxon>Pseudomonadota</taxon>
        <taxon>Gammaproteobacteria</taxon>
        <taxon>Lysobacterales</taxon>
        <taxon>Rhodanobacteraceae</taxon>
        <taxon>Luteibacter</taxon>
    </lineage>
</organism>
<reference evidence="14 15" key="1">
    <citation type="submission" date="2020-03" db="EMBL/GenBank/DDBJ databases">
        <authorList>
            <person name="Lai Q."/>
        </authorList>
    </citation>
    <scope>NUCLEOTIDE SEQUENCE [LARGE SCALE GENOMIC DNA]</scope>
    <source>
        <strain evidence="14 15">CCUG 25036</strain>
    </source>
</reference>
<evidence type="ECO:0000256" key="3">
    <source>
        <dbReference type="ARBA" id="ARBA00022452"/>
    </source>
</evidence>
<sequence>MKRNQLAGALAALLLAPVASSAWAQSADNANQQDTKTNPQNLQTITVTGSAIPRIDTETASPVTTISAKDIARSGYTTITDVVRSISADNSGSIPNSFTNGFAAGSSGVALRGLTVNSTLVLIDGHRAANYAVADDGQRSFVDLNTIPLAAVDRIEVLKDGASSLYGADAIAGVVNVILKPGYQGVEASADVGNSAHGGGFTRKGTFLAGGGDLNKDGYNVYFSAQYQEDNSISAGDRGFPYNTADLSRIGGPNLQAGQPSQSSGSIYGSVTPGTLGTLGDVTTGVANPGATSSILQGGCGAKGTQTTDSTGTYCQQNMVSQYGQIQAKMKQGGAYGRLTLKINDTTKAYVSLSYMETKTYAVNGPAQIQNSTPNNTNNIALPVYLSDGVTLNPNNPFAGAGQAALLNYAFGDIPRGTNYDNHNLRIVGDIAGTWGEWNYDAALIFNHTSLDTQQYGYINYNALINSINNGTYNFINPSLNSAAVRSMLAPGYNKTSTSDLNALDLSANRALFDLPGGSFGMATGVQLRHEAQADPTLNPDNEFQGLGNAQTNGSRNVAGAYLEFDAPLLTSLEADLSGRVDHYSDIGTEFAPKLGLKWKPLDWLAVRGTFSKGVRAPSFSENGSSSSEGFTSYSPPPDFAAAHGNNGYVQTYQLAQFTDANKNIKPERAKSYTLGLVLQPTSWLNASFDYYHIKKTDVITPTSPNAILAAYYAGQPLPEGTQVIADKPDPENPNALARPIEVIGSYINANSLKTDGLDVDLQAHFTFANGIQYISEFNGTDIFSWKLKLPDGTTQSFAGTHGPYNLSSGAGTPRYRESWANTMIWHDLTLTGTLYHTSGLKNTAPDVYGTECIPDGYDSCHVGSFTELNLTGSYQFTPRISVTASIMNALDRKAPLDVANYAAVNYNPTYAQDGAIGRFYNLGVKVKL</sequence>
<keyword evidence="5 9" id="KW-0798">TonB box</keyword>
<dbReference type="Gene3D" id="2.40.170.20">
    <property type="entry name" value="TonB-dependent receptor, beta-barrel domain"/>
    <property type="match status" value="1"/>
</dbReference>
<gene>
    <name evidence="14" type="ORF">HBF25_02475</name>
</gene>
<dbReference type="Proteomes" id="UP000490980">
    <property type="component" value="Unassembled WGS sequence"/>
</dbReference>
<evidence type="ECO:0000256" key="5">
    <source>
        <dbReference type="ARBA" id="ARBA00023077"/>
    </source>
</evidence>
<feature type="region of interest" description="Disordered" evidence="10">
    <location>
        <begin position="618"/>
        <end position="637"/>
    </location>
</feature>
<dbReference type="Gene3D" id="2.170.130.10">
    <property type="entry name" value="TonB-dependent receptor, plug domain"/>
    <property type="match status" value="1"/>
</dbReference>
<dbReference type="InterPro" id="IPR036942">
    <property type="entry name" value="Beta-barrel_TonB_sf"/>
</dbReference>
<keyword evidence="6 8" id="KW-0472">Membrane</keyword>
<keyword evidence="7 8" id="KW-0998">Cell outer membrane</keyword>
<keyword evidence="4 8" id="KW-0812">Transmembrane</keyword>
<evidence type="ECO:0000256" key="8">
    <source>
        <dbReference type="PROSITE-ProRule" id="PRU01360"/>
    </source>
</evidence>
<dbReference type="Pfam" id="PF07715">
    <property type="entry name" value="Plug"/>
    <property type="match status" value="1"/>
</dbReference>
<keyword evidence="3 8" id="KW-1134">Transmembrane beta strand</keyword>
<dbReference type="PANTHER" id="PTHR47234">
    <property type="match status" value="1"/>
</dbReference>
<dbReference type="Pfam" id="PF00593">
    <property type="entry name" value="TonB_dep_Rec_b-barrel"/>
    <property type="match status" value="1"/>
</dbReference>
<evidence type="ECO:0000256" key="6">
    <source>
        <dbReference type="ARBA" id="ARBA00023136"/>
    </source>
</evidence>